<feature type="domain" description="Fibronectin type-III" evidence="14">
    <location>
        <begin position="963"/>
        <end position="1054"/>
    </location>
</feature>
<dbReference type="Pfam" id="PF18720">
    <property type="entry name" value="EGF_Tenascin"/>
    <property type="match status" value="1"/>
</dbReference>
<dbReference type="CDD" id="cd00087">
    <property type="entry name" value="FReD"/>
    <property type="match status" value="1"/>
</dbReference>
<feature type="domain" description="Fibronectin type-III" evidence="14">
    <location>
        <begin position="1699"/>
        <end position="1787"/>
    </location>
</feature>
<dbReference type="SMART" id="SM00186">
    <property type="entry name" value="FBG"/>
    <property type="match status" value="1"/>
</dbReference>
<comment type="similarity">
    <text evidence="2">Belongs to the tenascin family.</text>
</comment>
<evidence type="ECO:0000256" key="10">
    <source>
        <dbReference type="PROSITE-ProRule" id="PRU00076"/>
    </source>
</evidence>
<feature type="domain" description="Fibronectin type-III" evidence="14">
    <location>
        <begin position="781"/>
        <end position="870"/>
    </location>
</feature>
<name>A0A8C7VE02_ONCMY</name>
<dbReference type="Proteomes" id="UP000694395">
    <property type="component" value="Chromosome 5"/>
</dbReference>
<dbReference type="CDD" id="cd00054">
    <property type="entry name" value="EGF_CA"/>
    <property type="match status" value="2"/>
</dbReference>
<keyword evidence="9" id="KW-0325">Glycoprotein</keyword>
<dbReference type="PROSITE" id="PS01186">
    <property type="entry name" value="EGF_2"/>
    <property type="match status" value="5"/>
</dbReference>
<evidence type="ECO:0000256" key="3">
    <source>
        <dbReference type="ARBA" id="ARBA00022525"/>
    </source>
</evidence>
<dbReference type="InterPro" id="IPR013783">
    <property type="entry name" value="Ig-like_fold"/>
</dbReference>
<dbReference type="SUPFAM" id="SSF49265">
    <property type="entry name" value="Fibronectin type III"/>
    <property type="match status" value="9"/>
</dbReference>
<dbReference type="Pfam" id="PF00147">
    <property type="entry name" value="Fibrinogen_C"/>
    <property type="match status" value="1"/>
</dbReference>
<feature type="disulfide bond" evidence="10">
    <location>
        <begin position="402"/>
        <end position="411"/>
    </location>
</feature>
<dbReference type="InterPro" id="IPR041161">
    <property type="entry name" value="EGF_Tenascin"/>
</dbReference>
<evidence type="ECO:0008006" key="18">
    <source>
        <dbReference type="Google" id="ProtNLM"/>
    </source>
</evidence>
<feature type="domain" description="Fibronectin type-III" evidence="14">
    <location>
        <begin position="1525"/>
        <end position="1614"/>
    </location>
</feature>
<sequence length="2011" mass="218311">MSTKSILGCLFLTLLFSLCQSGLVRKILRHKRATLTATGGDNITLPSADQPVVFNHVYNINVPASSLCSVDLDAPGSTSLEPQDAVPPSGLHTTEHTMDGQNQIVFTHRINIPQQACACTEGFPDLKDLLSRLEILEGELSTLRDQCTTGDSGFCSAQPVTGEVGTKPYCNGRGNYSADTCGCICKPGWKGPNCTESECPNDCQDQGRCIDGKCICFEGFGGNDCLLEVCKVDCGENGQCTGGVCICAEGFIGEDCSQTDCLNNCLGRGKCVDEECVCEEPWTGSDCSELICPNDCYDRGHCVNGTCYCEEGFTGEDCGEATCPSDCMSHGFCVNGQCVCSAGYTGEDCSKLTCPSDCNDRGTCFNGMCICDAGYQGEDCSQLACLNNCHNRGQCVNGQCHCDVGYQGEDCSELSCPNNCLNRGRCVNGQCVCDEGFGGEDCSIKTCPSDCYGRGDCVDGHCVCYAGFTGEDCSELSCPNNCLNRGRCVDGQCVCDEGLTGEDCSEKRCPNDCLGQGYCVDGKCVCQDSYVGDDCSGLTCPDNCNNRGLCVNGKCICEEGYVGDNCGELSCLNNCQDKGRCVNGQCLCEEGYIGEDCSEVSPPKGLTVTEVTTETVDLTWNNEMLVTEYLITYVPNGPGGLYQEFTVGGDKTAATVSELEPGIEYLINVYAILSNKKSIPISARVATYLPEPEGLKFKSVRETSVEVLWDQLDIPFDAWELYIRNTKEESGKTLTTLPSSQTLYEQTGLGPGQEYEVSVGVIKNNTRGPQSTKIITTRIDGPRQVEMRDVTDSSGLVTWFHPVAQVDGVTVSYGPSSDPTERTSVDLSTSDKQYSIDSLSPDTEYQVSLVSRRGNSTSDPVTEIFTTDLDAPKDLQPLGQTDNSVTLEWRNSRADVDSYRVKYSPISGGSHGEEVFPRGSGGNTQATITGLKPGTEYGIGVTAMKNERESLPATTNAATNFDGPKDLEVSESTETSMTLVWKRPRAKIPIYRLVYISKDGRREEVEVPGTATSYNLNNLTPGMMYTITLVAERGSKKSTPATLSASTEGSSLETLGDLNVTDVSPTSVRLAWSAPDEAFDSFLVEVNALSGMAQAHVTTVPGSARKTLVEGLSPGTRYEVSLYGKVEGEQSLPLHAFANTGTWKPDLSRLVVSNVTSDRLSLSWRRGEKAFDNFIVEVRESALPSQAMGRTLPGAARATVMTGLKGSTTYDIKLYASSAGQNTQPLFAVVTTEAVPQLGSIAVSESSPDNFTLSWGTVAGYFDGFVIRVGDPEQLFDTLEFTPSGEVRNITVTGLVDATDYDIELYGISHGRRTPSVLAHAVTASLPKVENLTISEITPFGFRVSWRAHHPQQQEGAPSTGGFGHFHIVVSDSGWLLEPQEFIVPGNQSFLDIWGLITGIGYEVRLTGVSSTGLVSRPLTTVAVTGTTHREAEPEVEHMFVSDITSDSFRLAWTADEDMFDRFVIKIKDSTKFAHPQEVNVLGDERTKILTGLTGGTEYEIELYGVTLEQRSQPITGVARTGLGAPRGIRFSEVTESSAIVHWIMPRARVDNYRIIYVPLQGGSPMTVLADGTETQAMLPNMLPGVTYQVTIFAGKGLEESDPGTENITTALDRPQALSAVNVTDTTALLLWQPAQATVDGYVITYSTDSVMEHVSGNTVEFEMGSLVPATHYTVGVYAMREAQKSGTITTEFTTDVDSPRDLAATNVQTDGATLTWKPPRAAITGYILTFTSPDGTVREVVLSPTATSYSMSELSGSSEYSVRLQAIAGAQRSRHVTNVFTTIGGLYRYPKDCSQALLNGDTISGTYNIYLGGDESQPIQVYCDMTTDGGGWMVILRRQNGNLEFFRNWKNYTGGFGDMNDEFWFGLANLHKMTASGQYELRVDLRDNGKSVYAQYDKFTIAEPRSRYKIYLGKYSGTAGDSMTYHHGRPFSTYDNDNDIAVTNCALSYKGAFWYKNCHRVNLMGKYGDNSHSKGINWFHWKGHEHSIQFVEMKIRPVNFRNVESRRKRS</sequence>
<dbReference type="Gene3D" id="2.10.25.10">
    <property type="entry name" value="Laminin"/>
    <property type="match status" value="13"/>
</dbReference>
<keyword evidence="17" id="KW-1185">Reference proteome</keyword>
<evidence type="ECO:0000256" key="8">
    <source>
        <dbReference type="ARBA" id="ARBA00023157"/>
    </source>
</evidence>
<dbReference type="Gene3D" id="3.90.215.10">
    <property type="entry name" value="Gamma Fibrinogen, chain A, domain 1"/>
    <property type="match status" value="1"/>
</dbReference>
<keyword evidence="7" id="KW-0677">Repeat</keyword>
<evidence type="ECO:0000256" key="1">
    <source>
        <dbReference type="ARBA" id="ARBA00004498"/>
    </source>
</evidence>
<dbReference type="GO" id="GO:0005615">
    <property type="term" value="C:extracellular space"/>
    <property type="evidence" value="ECO:0007669"/>
    <property type="project" value="TreeGrafter"/>
</dbReference>
<evidence type="ECO:0000259" key="14">
    <source>
        <dbReference type="PROSITE" id="PS50853"/>
    </source>
</evidence>
<evidence type="ECO:0000256" key="12">
    <source>
        <dbReference type="SAM" id="SignalP"/>
    </source>
</evidence>
<proteinExistence type="inferred from homology"/>
<dbReference type="CDD" id="cd00063">
    <property type="entry name" value="FN3"/>
    <property type="match status" value="13"/>
</dbReference>
<dbReference type="InterPro" id="IPR036116">
    <property type="entry name" value="FN3_sf"/>
</dbReference>
<evidence type="ECO:0000256" key="6">
    <source>
        <dbReference type="ARBA" id="ARBA00022729"/>
    </source>
</evidence>
<dbReference type="InterPro" id="IPR000742">
    <property type="entry name" value="EGF"/>
</dbReference>
<dbReference type="InterPro" id="IPR050991">
    <property type="entry name" value="ECM_Regulatory_Proteins"/>
</dbReference>
<dbReference type="GeneTree" id="ENSGT00940000155188"/>
<evidence type="ECO:0000256" key="7">
    <source>
        <dbReference type="ARBA" id="ARBA00022737"/>
    </source>
</evidence>
<feature type="domain" description="Fibronectin type-III" evidence="14">
    <location>
        <begin position="602"/>
        <end position="692"/>
    </location>
</feature>
<dbReference type="InterPro" id="IPR002181">
    <property type="entry name" value="Fibrinogen_a/b/g_C_dom"/>
</dbReference>
<dbReference type="PROSITE" id="PS00022">
    <property type="entry name" value="EGF_1"/>
    <property type="match status" value="5"/>
</dbReference>
<dbReference type="InterPro" id="IPR014716">
    <property type="entry name" value="Fibrinogen_a/b/g_C_1"/>
</dbReference>
<feature type="domain" description="Fibronectin type-III" evidence="14">
    <location>
        <begin position="871"/>
        <end position="958"/>
    </location>
</feature>
<dbReference type="Pfam" id="PF23106">
    <property type="entry name" value="EGF_Teneurin"/>
    <property type="match status" value="5"/>
</dbReference>
<dbReference type="PANTHER" id="PTHR46708:SF1">
    <property type="entry name" value="TENASCIN"/>
    <property type="match status" value="1"/>
</dbReference>
<feature type="domain" description="Fibronectin type-III" evidence="14">
    <location>
        <begin position="1056"/>
        <end position="1146"/>
    </location>
</feature>
<keyword evidence="8 10" id="KW-1015">Disulfide bond</keyword>
<keyword evidence="3" id="KW-0964">Secreted</keyword>
<comment type="caution">
    <text evidence="10">Lacks conserved residue(s) required for the propagation of feature annotation.</text>
</comment>
<dbReference type="InterPro" id="IPR036056">
    <property type="entry name" value="Fibrinogen-like_C"/>
</dbReference>
<feature type="signal peptide" evidence="12">
    <location>
        <begin position="1"/>
        <end position="21"/>
    </location>
</feature>
<evidence type="ECO:0000259" key="15">
    <source>
        <dbReference type="PROSITE" id="PS51406"/>
    </source>
</evidence>
<dbReference type="PROSITE" id="PS50853">
    <property type="entry name" value="FN3"/>
    <property type="match status" value="11"/>
</dbReference>
<organism evidence="16 17">
    <name type="scientific">Oncorhynchus mykiss</name>
    <name type="common">Rainbow trout</name>
    <name type="synonym">Salmo gairdneri</name>
    <dbReference type="NCBI Taxonomy" id="8022"/>
    <lineage>
        <taxon>Eukaryota</taxon>
        <taxon>Metazoa</taxon>
        <taxon>Chordata</taxon>
        <taxon>Craniata</taxon>
        <taxon>Vertebrata</taxon>
        <taxon>Euteleostomi</taxon>
        <taxon>Actinopterygii</taxon>
        <taxon>Neopterygii</taxon>
        <taxon>Teleostei</taxon>
        <taxon>Protacanthopterygii</taxon>
        <taxon>Salmoniformes</taxon>
        <taxon>Salmonidae</taxon>
        <taxon>Salmoninae</taxon>
        <taxon>Oncorhynchus</taxon>
    </lineage>
</organism>
<feature type="domain" description="Fibronectin type-III" evidence="14">
    <location>
        <begin position="1433"/>
        <end position="1524"/>
    </location>
</feature>
<evidence type="ECO:0000256" key="2">
    <source>
        <dbReference type="ARBA" id="ARBA00008673"/>
    </source>
</evidence>
<evidence type="ECO:0000256" key="11">
    <source>
        <dbReference type="SAM" id="MobiDB-lite"/>
    </source>
</evidence>
<feature type="domain" description="Fibronectin type-III" evidence="14">
    <location>
        <begin position="1615"/>
        <end position="1698"/>
    </location>
</feature>
<dbReference type="SUPFAM" id="SSF56496">
    <property type="entry name" value="Fibrinogen C-terminal domain-like"/>
    <property type="match status" value="1"/>
</dbReference>
<evidence type="ECO:0000259" key="13">
    <source>
        <dbReference type="PROSITE" id="PS50026"/>
    </source>
</evidence>
<comment type="subcellular location">
    <subcellularLocation>
        <location evidence="1">Secreted</location>
        <location evidence="1">Extracellular space</location>
        <location evidence="1">Extracellular matrix</location>
    </subcellularLocation>
</comment>
<dbReference type="InterPro" id="IPR003961">
    <property type="entry name" value="FN3_dom"/>
</dbReference>
<feature type="disulfide bond" evidence="10">
    <location>
        <begin position="385"/>
        <end position="395"/>
    </location>
</feature>
<feature type="region of interest" description="Disordered" evidence="11">
    <location>
        <begin position="811"/>
        <end position="831"/>
    </location>
</feature>
<feature type="domain" description="Fibrinogen C-terminal" evidence="15">
    <location>
        <begin position="1785"/>
        <end position="2000"/>
    </location>
</feature>
<keyword evidence="6 12" id="KW-0732">Signal</keyword>
<keyword evidence="4" id="KW-0272">Extracellular matrix</keyword>
<dbReference type="PANTHER" id="PTHR46708">
    <property type="entry name" value="TENASCIN"/>
    <property type="match status" value="1"/>
</dbReference>
<dbReference type="FunFam" id="2.10.25.10:FF:000001">
    <property type="entry name" value="Tenascin C"/>
    <property type="match status" value="12"/>
</dbReference>
<dbReference type="Pfam" id="PF00041">
    <property type="entry name" value="fn3"/>
    <property type="match status" value="11"/>
</dbReference>
<evidence type="ECO:0000313" key="17">
    <source>
        <dbReference type="Proteomes" id="UP000694395"/>
    </source>
</evidence>
<gene>
    <name evidence="16" type="primary">tnca</name>
</gene>
<dbReference type="SMART" id="SM00060">
    <property type="entry name" value="FN3"/>
    <property type="match status" value="13"/>
</dbReference>
<reference evidence="16" key="3">
    <citation type="submission" date="2025-09" db="UniProtKB">
        <authorList>
            <consortium name="Ensembl"/>
        </authorList>
    </citation>
    <scope>IDENTIFICATION</scope>
</reference>
<reference evidence="16" key="2">
    <citation type="submission" date="2025-08" db="UniProtKB">
        <authorList>
            <consortium name="Ensembl"/>
        </authorList>
    </citation>
    <scope>IDENTIFICATION</scope>
</reference>
<dbReference type="GO" id="GO:0031175">
    <property type="term" value="P:neuron projection development"/>
    <property type="evidence" value="ECO:0007669"/>
    <property type="project" value="TreeGrafter"/>
</dbReference>
<feature type="chain" id="PRO_5035428588" description="Zmp:0000000846" evidence="12">
    <location>
        <begin position="22"/>
        <end position="2011"/>
    </location>
</feature>
<dbReference type="FunFam" id="2.60.40.10:FF:000099">
    <property type="entry name" value="Fibronectin 1"/>
    <property type="match status" value="2"/>
</dbReference>
<evidence type="ECO:0000256" key="4">
    <source>
        <dbReference type="ARBA" id="ARBA00022530"/>
    </source>
</evidence>
<dbReference type="NCBIfam" id="NF040941">
    <property type="entry name" value="GGGWT_bact"/>
    <property type="match status" value="1"/>
</dbReference>
<dbReference type="Pfam" id="PF25024">
    <property type="entry name" value="EGF_TEN"/>
    <property type="match status" value="1"/>
</dbReference>
<protein>
    <recommendedName>
        <fullName evidence="18">Zmp:0000000846</fullName>
    </recommendedName>
</protein>
<dbReference type="PROSITE" id="PS50026">
    <property type="entry name" value="EGF_3"/>
    <property type="match status" value="1"/>
</dbReference>
<accession>A0A8C7VE02</accession>
<dbReference type="Gene3D" id="2.60.40.10">
    <property type="entry name" value="Immunoglobulins"/>
    <property type="match status" value="13"/>
</dbReference>
<dbReference type="SMART" id="SM00181">
    <property type="entry name" value="EGF"/>
    <property type="match status" value="14"/>
</dbReference>
<evidence type="ECO:0000256" key="5">
    <source>
        <dbReference type="ARBA" id="ARBA00022536"/>
    </source>
</evidence>
<keyword evidence="5 10" id="KW-0245">EGF-like domain</keyword>
<dbReference type="FunFam" id="3.90.215.10:FF:000001">
    <property type="entry name" value="Tenascin isoform 1"/>
    <property type="match status" value="1"/>
</dbReference>
<feature type="domain" description="EGF-like" evidence="13">
    <location>
        <begin position="381"/>
        <end position="412"/>
    </location>
</feature>
<feature type="domain" description="Fibronectin type-III" evidence="14">
    <location>
        <begin position="1147"/>
        <end position="1237"/>
    </location>
</feature>
<evidence type="ECO:0000256" key="9">
    <source>
        <dbReference type="ARBA" id="ARBA00023180"/>
    </source>
</evidence>
<reference evidence="16" key="1">
    <citation type="submission" date="2020-07" db="EMBL/GenBank/DDBJ databases">
        <title>A long reads based de novo assembly of the rainbow trout Arlee double haploid line genome.</title>
        <authorList>
            <person name="Gao G."/>
            <person name="Palti Y."/>
        </authorList>
    </citation>
    <scope>NUCLEOTIDE SEQUENCE [LARGE SCALE GENOMIC DNA]</scope>
</reference>
<dbReference type="GO" id="GO:0030155">
    <property type="term" value="P:regulation of cell adhesion"/>
    <property type="evidence" value="ECO:0007669"/>
    <property type="project" value="TreeGrafter"/>
</dbReference>
<dbReference type="Ensembl" id="ENSOMYT00000020357.2">
    <property type="protein sequence ID" value="ENSOMYP00000018517.2"/>
    <property type="gene ID" value="ENSOMYG00000008862.2"/>
</dbReference>
<evidence type="ECO:0000313" key="16">
    <source>
        <dbReference type="Ensembl" id="ENSOMYP00000018517.2"/>
    </source>
</evidence>
<feature type="domain" description="Fibronectin type-III" evidence="14">
    <location>
        <begin position="1328"/>
        <end position="1431"/>
    </location>
</feature>
<dbReference type="PROSITE" id="PS51406">
    <property type="entry name" value="FIBRINOGEN_C_2"/>
    <property type="match status" value="1"/>
</dbReference>
<dbReference type="Gene3D" id="2.20.25.10">
    <property type="match status" value="1"/>
</dbReference>